<feature type="coiled-coil region" evidence="1">
    <location>
        <begin position="41"/>
        <end position="68"/>
    </location>
</feature>
<sequence length="70" mass="8072">MVTRAGETPTEPAAIRIAVRALTNDELEHEAKVMRQRATYAQGMADRLEREQKRRRNLLRRAIKEANKGK</sequence>
<gene>
    <name evidence="2" type="ORF">ABIC75_003806</name>
</gene>
<organism evidence="2 3">
    <name type="scientific">Dyella japonica</name>
    <dbReference type="NCBI Taxonomy" id="231455"/>
    <lineage>
        <taxon>Bacteria</taxon>
        <taxon>Pseudomonadati</taxon>
        <taxon>Pseudomonadota</taxon>
        <taxon>Gammaproteobacteria</taxon>
        <taxon>Lysobacterales</taxon>
        <taxon>Rhodanobacteraceae</taxon>
        <taxon>Dyella</taxon>
    </lineage>
</organism>
<proteinExistence type="predicted"/>
<evidence type="ECO:0000256" key="1">
    <source>
        <dbReference type="SAM" id="Coils"/>
    </source>
</evidence>
<dbReference type="Proteomes" id="UP001549184">
    <property type="component" value="Unassembled WGS sequence"/>
</dbReference>
<evidence type="ECO:0000313" key="2">
    <source>
        <dbReference type="EMBL" id="MET3654068.1"/>
    </source>
</evidence>
<dbReference type="RefSeq" id="WP_354015442.1">
    <property type="nucleotide sequence ID" value="NZ_JBEPMU010000006.1"/>
</dbReference>
<evidence type="ECO:0000313" key="3">
    <source>
        <dbReference type="Proteomes" id="UP001549184"/>
    </source>
</evidence>
<protein>
    <submittedName>
        <fullName evidence="2">Uncharacterized protein</fullName>
    </submittedName>
</protein>
<keyword evidence="3" id="KW-1185">Reference proteome</keyword>
<dbReference type="EMBL" id="JBEPMU010000006">
    <property type="protein sequence ID" value="MET3654068.1"/>
    <property type="molecule type" value="Genomic_DNA"/>
</dbReference>
<accession>A0ABV2K1Y3</accession>
<name>A0ABV2K1Y3_9GAMM</name>
<keyword evidence="1" id="KW-0175">Coiled coil</keyword>
<comment type="caution">
    <text evidence="2">The sequence shown here is derived from an EMBL/GenBank/DDBJ whole genome shotgun (WGS) entry which is preliminary data.</text>
</comment>
<reference evidence="2 3" key="1">
    <citation type="submission" date="2024-06" db="EMBL/GenBank/DDBJ databases">
        <title>Sorghum-associated microbial communities from plants grown in Nebraska, USA.</title>
        <authorList>
            <person name="Schachtman D."/>
        </authorList>
    </citation>
    <scope>NUCLEOTIDE SEQUENCE [LARGE SCALE GENOMIC DNA]</scope>
    <source>
        <strain evidence="2 3">1073</strain>
    </source>
</reference>